<dbReference type="RefSeq" id="WP_347438490.1">
    <property type="nucleotide sequence ID" value="NZ_CP089291.1"/>
</dbReference>
<keyword evidence="2" id="KW-0808">Transferase</keyword>
<organism evidence="2 3">
    <name type="scientific">Fodinisporobacter ferrooxydans</name>
    <dbReference type="NCBI Taxonomy" id="2901836"/>
    <lineage>
        <taxon>Bacteria</taxon>
        <taxon>Bacillati</taxon>
        <taxon>Bacillota</taxon>
        <taxon>Bacilli</taxon>
        <taxon>Bacillales</taxon>
        <taxon>Alicyclobacillaceae</taxon>
        <taxon>Fodinisporobacter</taxon>
    </lineage>
</organism>
<evidence type="ECO:0000313" key="3">
    <source>
        <dbReference type="Proteomes" id="UP000830167"/>
    </source>
</evidence>
<dbReference type="Gene3D" id="3.90.550.10">
    <property type="entry name" value="Spore Coat Polysaccharide Biosynthesis Protein SpsA, Chain A"/>
    <property type="match status" value="1"/>
</dbReference>
<dbReference type="SUPFAM" id="SSF53448">
    <property type="entry name" value="Nucleotide-diphospho-sugar transferases"/>
    <property type="match status" value="1"/>
</dbReference>
<accession>A0ABY4CQG4</accession>
<reference evidence="2" key="1">
    <citation type="submission" date="2021-12" db="EMBL/GenBank/DDBJ databases">
        <title>Alicyclobacillaceae gen. nov., sp. nov., isolated from chalcocite enrichment system.</title>
        <authorList>
            <person name="Jiang Z."/>
        </authorList>
    </citation>
    <scope>NUCLEOTIDE SEQUENCE</scope>
    <source>
        <strain evidence="2">MYW30-H2</strain>
    </source>
</reference>
<evidence type="ECO:0000313" key="2">
    <source>
        <dbReference type="EMBL" id="UOF91801.1"/>
    </source>
</evidence>
<gene>
    <name evidence="2" type="ORF">LSG31_06050</name>
</gene>
<keyword evidence="3" id="KW-1185">Reference proteome</keyword>
<dbReference type="InterPro" id="IPR029044">
    <property type="entry name" value="Nucleotide-diphossugar_trans"/>
</dbReference>
<dbReference type="Proteomes" id="UP000830167">
    <property type="component" value="Chromosome"/>
</dbReference>
<keyword evidence="2" id="KW-0328">Glycosyltransferase</keyword>
<dbReference type="EMBL" id="CP089291">
    <property type="protein sequence ID" value="UOF91801.1"/>
    <property type="molecule type" value="Genomic_DNA"/>
</dbReference>
<feature type="domain" description="Glycosyltransferase 2-like" evidence="1">
    <location>
        <begin position="3"/>
        <end position="134"/>
    </location>
</feature>
<dbReference type="Pfam" id="PF00535">
    <property type="entry name" value="Glycos_transf_2"/>
    <property type="match status" value="1"/>
</dbReference>
<dbReference type="GO" id="GO:0016757">
    <property type="term" value="F:glycosyltransferase activity"/>
    <property type="evidence" value="ECO:0007669"/>
    <property type="project" value="UniProtKB-KW"/>
</dbReference>
<evidence type="ECO:0000259" key="1">
    <source>
        <dbReference type="Pfam" id="PF00535"/>
    </source>
</evidence>
<dbReference type="InterPro" id="IPR001173">
    <property type="entry name" value="Glyco_trans_2-like"/>
</dbReference>
<sequence length="264" mass="29633">MYAVIPAWNEAARIDRAIATVKRAGCKHILVVANGCTDDTETIVSELQQKDATIDLLSFPFRLGVDVPRAIGSQYALRKGANYILFYDGDLVGHMDDTLATLLHTAVAFHLDLALCDCYGVHFQNTENDLLLKKRREIAEELHMFRQIGYANPAHGPSVVSARLIRRIPLCDLAQPPIVLAKAGLLRMHIDAPVHVPHIRLGSAFKDPEHTKKIRDTIIGDCLEALHILRGKPRSRVFGDHAFDGYHQERRFDIIKQIQIQHDS</sequence>
<name>A0ABY4CQG4_9BACL</name>
<dbReference type="EC" id="2.4.-.-" evidence="2"/>
<proteinExistence type="predicted"/>
<protein>
    <submittedName>
        <fullName evidence="2">Glycosyltransferase</fullName>
        <ecNumber evidence="2">2.4.-.-</ecNumber>
    </submittedName>
</protein>